<dbReference type="PANTHER" id="PTHR30093">
    <property type="entry name" value="GENERAL SECRETION PATHWAY PROTEIN G"/>
    <property type="match status" value="1"/>
</dbReference>
<comment type="caution">
    <text evidence="3">The sequence shown here is derived from an EMBL/GenBank/DDBJ whole genome shotgun (WGS) entry which is preliminary data.</text>
</comment>
<evidence type="ECO:0000313" key="3">
    <source>
        <dbReference type="EMBL" id="KKR03974.1"/>
    </source>
</evidence>
<dbReference type="InterPro" id="IPR045584">
    <property type="entry name" value="Pilin-like"/>
</dbReference>
<keyword evidence="2" id="KW-1133">Transmembrane helix</keyword>
<keyword evidence="2" id="KW-0472">Membrane</keyword>
<feature type="transmembrane region" description="Helical" evidence="2">
    <location>
        <begin position="6"/>
        <end position="28"/>
    </location>
</feature>
<dbReference type="GO" id="GO:0015628">
    <property type="term" value="P:protein secretion by the type II secretion system"/>
    <property type="evidence" value="ECO:0007669"/>
    <property type="project" value="InterPro"/>
</dbReference>
<dbReference type="AlphaFoldDB" id="A0A0G0MIU2"/>
<protein>
    <submittedName>
        <fullName evidence="3">Type II secretory pathway pseudopilin PulG-like protein</fullName>
    </submittedName>
</protein>
<keyword evidence="1" id="KW-0488">Methylation</keyword>
<dbReference type="InterPro" id="IPR000983">
    <property type="entry name" value="Bac_GSPG_pilin"/>
</dbReference>
<evidence type="ECO:0000313" key="4">
    <source>
        <dbReference type="Proteomes" id="UP000033935"/>
    </source>
</evidence>
<name>A0A0G0MIU2_9BACT</name>
<organism evidence="3 4">
    <name type="scientific">Candidatus Uhrbacteria bacterium GW2011_GWF2_39_13</name>
    <dbReference type="NCBI Taxonomy" id="1618995"/>
    <lineage>
        <taxon>Bacteria</taxon>
        <taxon>Candidatus Uhriibacteriota</taxon>
    </lineage>
</organism>
<dbReference type="Proteomes" id="UP000033935">
    <property type="component" value="Unassembled WGS sequence"/>
</dbReference>
<keyword evidence="2" id="KW-0812">Transmembrane</keyword>
<dbReference type="EMBL" id="LBWG01000015">
    <property type="protein sequence ID" value="KKR03974.1"/>
    <property type="molecule type" value="Genomic_DNA"/>
</dbReference>
<reference evidence="3 4" key="1">
    <citation type="journal article" date="2015" name="Nature">
        <title>rRNA introns, odd ribosomes, and small enigmatic genomes across a large radiation of phyla.</title>
        <authorList>
            <person name="Brown C.T."/>
            <person name="Hug L.A."/>
            <person name="Thomas B.C."/>
            <person name="Sharon I."/>
            <person name="Castelle C.J."/>
            <person name="Singh A."/>
            <person name="Wilkins M.J."/>
            <person name="Williams K.H."/>
            <person name="Banfield J.F."/>
        </authorList>
    </citation>
    <scope>NUCLEOTIDE SEQUENCE [LARGE SCALE GENOMIC DNA]</scope>
</reference>
<dbReference type="SUPFAM" id="SSF54523">
    <property type="entry name" value="Pili subunits"/>
    <property type="match status" value="1"/>
</dbReference>
<gene>
    <name evidence="3" type="ORF">UT30_C0015G0010</name>
</gene>
<evidence type="ECO:0000256" key="2">
    <source>
        <dbReference type="SAM" id="Phobius"/>
    </source>
</evidence>
<dbReference type="GO" id="GO:0015627">
    <property type="term" value="C:type II protein secretion system complex"/>
    <property type="evidence" value="ECO:0007669"/>
    <property type="project" value="InterPro"/>
</dbReference>
<sequence length="209" mass="24064">MKKIFTLVELLIIISIMCILTSMLLPALKKTREKATSIVCLGNEKQISTAIMMYSNDNNSWLVPLRYTNLSTWPQWHHILETYDYIPANSTNPNWNEFTLPSHSIFNCAAKSPSGESQYWFGSKYGINVYFTDLLNPILFKKETSFTKPSSTVMGGDTFRGALVSWDNRNDIPNYYHVEWRHDKGANLFFADGHANWMNVTVAGQQIWY</sequence>
<evidence type="ECO:0000256" key="1">
    <source>
        <dbReference type="ARBA" id="ARBA00022481"/>
    </source>
</evidence>
<proteinExistence type="predicted"/>
<dbReference type="Gene3D" id="3.30.700.10">
    <property type="entry name" value="Glycoprotein, Type 4 Pilin"/>
    <property type="match status" value="1"/>
</dbReference>
<dbReference type="PANTHER" id="PTHR30093:SF2">
    <property type="entry name" value="TYPE II SECRETION SYSTEM PROTEIN H"/>
    <property type="match status" value="1"/>
</dbReference>
<dbReference type="PRINTS" id="PR00813">
    <property type="entry name" value="BCTERIALGSPG"/>
</dbReference>
<accession>A0A0G0MIU2</accession>